<protein>
    <recommendedName>
        <fullName evidence="9">Type II secretion system protein I</fullName>
        <shortName evidence="9">T2SS minor pseudopilin I</shortName>
    </recommendedName>
</protein>
<proteinExistence type="inferred from homology"/>
<dbReference type="NCBIfam" id="TIGR02532">
    <property type="entry name" value="IV_pilin_GFxxxE"/>
    <property type="match status" value="1"/>
</dbReference>
<comment type="subcellular location">
    <subcellularLocation>
        <location evidence="1 9">Cell inner membrane</location>
        <topology evidence="1 9">Single-pass membrane protein</topology>
    </subcellularLocation>
</comment>
<evidence type="ECO:0000256" key="2">
    <source>
        <dbReference type="ARBA" id="ARBA00008358"/>
    </source>
</evidence>
<feature type="region of interest" description="Disordered" evidence="10">
    <location>
        <begin position="127"/>
        <end position="152"/>
    </location>
</feature>
<comment type="subunit">
    <text evidence="9">Type II secretion is composed of four main components: the outer membrane complex, the inner membrane complex, the cytoplasmic secretion ATPase and the periplasm-spanning pseudopilus.</text>
</comment>
<comment type="similarity">
    <text evidence="2 9">Belongs to the GSP I family.</text>
</comment>
<dbReference type="Proteomes" id="UP001460888">
    <property type="component" value="Unassembled WGS sequence"/>
</dbReference>
<dbReference type="RefSeq" id="WP_353112797.1">
    <property type="nucleotide sequence ID" value="NZ_APND01000005.1"/>
</dbReference>
<keyword evidence="3" id="KW-1003">Cell membrane</keyword>
<dbReference type="InterPro" id="IPR045584">
    <property type="entry name" value="Pilin-like"/>
</dbReference>
<name>A0ABV2B525_9GAMM</name>
<comment type="PTM">
    <text evidence="9">Cleaved by prepilin peptidase.</text>
</comment>
<feature type="transmembrane region" description="Helical" evidence="9">
    <location>
        <begin position="12"/>
        <end position="34"/>
    </location>
</feature>
<comment type="caution">
    <text evidence="12">The sequence shown here is derived from an EMBL/GenBank/DDBJ whole genome shotgun (WGS) entry which is preliminary data.</text>
</comment>
<evidence type="ECO:0000256" key="5">
    <source>
        <dbReference type="ARBA" id="ARBA00022519"/>
    </source>
</evidence>
<comment type="function">
    <text evidence="9">Component of the type II secretion system required for the energy-dependent secretion of extracellular factors such as proteases and toxins from the periplasm.</text>
</comment>
<evidence type="ECO:0000256" key="10">
    <source>
        <dbReference type="SAM" id="MobiDB-lite"/>
    </source>
</evidence>
<dbReference type="EMBL" id="APND01000005">
    <property type="protein sequence ID" value="MES1930519.1"/>
    <property type="molecule type" value="Genomic_DNA"/>
</dbReference>
<evidence type="ECO:0000256" key="3">
    <source>
        <dbReference type="ARBA" id="ARBA00022475"/>
    </source>
</evidence>
<dbReference type="InterPro" id="IPR012902">
    <property type="entry name" value="N_methyl_site"/>
</dbReference>
<evidence type="ECO:0000313" key="12">
    <source>
        <dbReference type="EMBL" id="MES1930519.1"/>
    </source>
</evidence>
<dbReference type="PROSITE" id="PS00409">
    <property type="entry name" value="PROKAR_NTER_METHYL"/>
    <property type="match status" value="1"/>
</dbReference>
<keyword evidence="8 9" id="KW-0472">Membrane</keyword>
<dbReference type="Pfam" id="PF07963">
    <property type="entry name" value="N_methyl"/>
    <property type="match status" value="1"/>
</dbReference>
<evidence type="ECO:0000256" key="8">
    <source>
        <dbReference type="ARBA" id="ARBA00023136"/>
    </source>
</evidence>
<evidence type="ECO:0000256" key="6">
    <source>
        <dbReference type="ARBA" id="ARBA00022692"/>
    </source>
</evidence>
<keyword evidence="6 9" id="KW-0812">Transmembrane</keyword>
<evidence type="ECO:0000313" key="13">
    <source>
        <dbReference type="Proteomes" id="UP001460888"/>
    </source>
</evidence>
<dbReference type="PANTHER" id="PTHR38779:SF2">
    <property type="entry name" value="TYPE II SECRETION SYSTEM PROTEIN I-RELATED"/>
    <property type="match status" value="1"/>
</dbReference>
<dbReference type="SUPFAM" id="SSF54523">
    <property type="entry name" value="Pili subunits"/>
    <property type="match status" value="1"/>
</dbReference>
<keyword evidence="4 9" id="KW-0488">Methylation</keyword>
<dbReference type="InterPro" id="IPR010052">
    <property type="entry name" value="T2SS_protein-GspI"/>
</dbReference>
<dbReference type="Gene3D" id="3.30.1300.30">
    <property type="entry name" value="GSPII I/J protein-like"/>
    <property type="match status" value="1"/>
</dbReference>
<dbReference type="InterPro" id="IPR003413">
    <property type="entry name" value="T2SS_GspI_C"/>
</dbReference>
<sequence>MTRQRGFTLVEVLVATAILALALGAFISGGARYADYARYIHDRTLAQWVARNQLVEYQIAEQWPDTGTDDGDTEMGERDWRWVAEISESPDPDVRRVDLRVYRIDNNSGEPEADSTALLSGFVTQHVDPVNAPGDGQAEATADDAADYGSSF</sequence>
<keyword evidence="13" id="KW-1185">Reference proteome</keyword>
<accession>A0ABV2B525</accession>
<dbReference type="NCBIfam" id="TIGR01707">
    <property type="entry name" value="gspI"/>
    <property type="match status" value="1"/>
</dbReference>
<evidence type="ECO:0000256" key="4">
    <source>
        <dbReference type="ARBA" id="ARBA00022481"/>
    </source>
</evidence>
<organism evidence="12 13">
    <name type="scientific">Salinisphaera dokdonensis CL-ES53</name>
    <dbReference type="NCBI Taxonomy" id="1304272"/>
    <lineage>
        <taxon>Bacteria</taxon>
        <taxon>Pseudomonadati</taxon>
        <taxon>Pseudomonadota</taxon>
        <taxon>Gammaproteobacteria</taxon>
        <taxon>Salinisphaerales</taxon>
        <taxon>Salinisphaeraceae</taxon>
        <taxon>Salinisphaera</taxon>
    </lineage>
</organism>
<keyword evidence="5 9" id="KW-0997">Cell inner membrane</keyword>
<gene>
    <name evidence="12" type="ORF">SADO_14754</name>
</gene>
<evidence type="ECO:0000256" key="1">
    <source>
        <dbReference type="ARBA" id="ARBA00004377"/>
    </source>
</evidence>
<feature type="domain" description="Type II secretion system protein GspI C-terminal" evidence="11">
    <location>
        <begin position="41"/>
        <end position="109"/>
    </location>
</feature>
<dbReference type="Pfam" id="PF02501">
    <property type="entry name" value="T2SSI"/>
    <property type="match status" value="1"/>
</dbReference>
<evidence type="ECO:0000259" key="11">
    <source>
        <dbReference type="Pfam" id="PF02501"/>
    </source>
</evidence>
<evidence type="ECO:0000256" key="7">
    <source>
        <dbReference type="ARBA" id="ARBA00022989"/>
    </source>
</evidence>
<keyword evidence="7 9" id="KW-1133">Transmembrane helix</keyword>
<evidence type="ECO:0000256" key="9">
    <source>
        <dbReference type="RuleBase" id="RU368030"/>
    </source>
</evidence>
<reference evidence="12 13" key="1">
    <citation type="submission" date="2013-03" db="EMBL/GenBank/DDBJ databases">
        <title>Salinisphaera dokdonensis CL-ES53 Genome Sequencing.</title>
        <authorList>
            <person name="Li C."/>
            <person name="Lai Q."/>
            <person name="Shao Z."/>
        </authorList>
    </citation>
    <scope>NUCLEOTIDE SEQUENCE [LARGE SCALE GENOMIC DNA]</scope>
    <source>
        <strain evidence="12 13">CL-ES53</strain>
    </source>
</reference>
<dbReference type="PANTHER" id="PTHR38779">
    <property type="entry name" value="TYPE II SECRETION SYSTEM PROTEIN I-RELATED"/>
    <property type="match status" value="1"/>
</dbReference>